<proteinExistence type="predicted"/>
<name>A0A146K2Q9_9EUKA</name>
<protein>
    <submittedName>
        <fullName evidence="5">Glycine-, glutamate-, thienylcyclohexylpiperidine-binding protein</fullName>
    </submittedName>
</protein>
<dbReference type="InterPro" id="IPR048738">
    <property type="entry name" value="CEP104_Znf"/>
</dbReference>
<accession>A0A146K2Q9</accession>
<dbReference type="GO" id="GO:0005929">
    <property type="term" value="C:cilium"/>
    <property type="evidence" value="ECO:0007669"/>
    <property type="project" value="TreeGrafter"/>
</dbReference>
<organism evidence="5">
    <name type="scientific">Trepomonas sp. PC1</name>
    <dbReference type="NCBI Taxonomy" id="1076344"/>
    <lineage>
        <taxon>Eukaryota</taxon>
        <taxon>Metamonada</taxon>
        <taxon>Diplomonadida</taxon>
        <taxon>Hexamitidae</taxon>
        <taxon>Hexamitinae</taxon>
        <taxon>Trepomonas</taxon>
    </lineage>
</organism>
<dbReference type="InterPro" id="IPR008979">
    <property type="entry name" value="Galactose-bd-like_sf"/>
</dbReference>
<evidence type="ECO:0000256" key="1">
    <source>
        <dbReference type="SAM" id="Coils"/>
    </source>
</evidence>
<dbReference type="InterPro" id="IPR052607">
    <property type="entry name" value="CEP104-like"/>
</dbReference>
<evidence type="ECO:0000259" key="3">
    <source>
        <dbReference type="Pfam" id="PF21038"/>
    </source>
</evidence>
<keyword evidence="2" id="KW-1133">Transmembrane helix</keyword>
<dbReference type="Gene3D" id="2.60.120.260">
    <property type="entry name" value="Galactose-binding domain-like"/>
    <property type="match status" value="1"/>
</dbReference>
<gene>
    <name evidence="5" type="ORF">TPC1_17872</name>
</gene>
<feature type="non-terminal residue" evidence="5">
    <location>
        <position position="1"/>
    </location>
</feature>
<evidence type="ECO:0000259" key="4">
    <source>
        <dbReference type="Pfam" id="PF21039"/>
    </source>
</evidence>
<evidence type="ECO:0000256" key="2">
    <source>
        <dbReference type="SAM" id="Phobius"/>
    </source>
</evidence>
<feature type="domain" description="Centrosomal protein CEP104 Zn finger" evidence="4">
    <location>
        <begin position="799"/>
        <end position="906"/>
    </location>
</feature>
<dbReference type="PANTHER" id="PTHR13371">
    <property type="entry name" value="GLYCINE-, GLUTAMATE-, THIENYLCYCLOHEXYLPIPERIDINE-BINDING PROTEIN"/>
    <property type="match status" value="1"/>
</dbReference>
<dbReference type="PANTHER" id="PTHR13371:SF0">
    <property type="entry name" value="CENTROSOMAL PROTEIN OF 104 KDA"/>
    <property type="match status" value="1"/>
</dbReference>
<dbReference type="SUPFAM" id="SSF49785">
    <property type="entry name" value="Galactose-binding domain-like"/>
    <property type="match status" value="1"/>
</dbReference>
<feature type="transmembrane region" description="Helical" evidence="2">
    <location>
        <begin position="627"/>
        <end position="649"/>
    </location>
</feature>
<dbReference type="Pfam" id="PF21038">
    <property type="entry name" value="CEP104_N"/>
    <property type="match status" value="1"/>
</dbReference>
<feature type="coiled-coil region" evidence="1">
    <location>
        <begin position="206"/>
        <end position="233"/>
    </location>
</feature>
<dbReference type="Pfam" id="PF21039">
    <property type="entry name" value="CEP104_ZnF"/>
    <property type="match status" value="1"/>
</dbReference>
<keyword evidence="2" id="KW-0812">Transmembrane</keyword>
<dbReference type="AlphaFoldDB" id="A0A146K2Q9"/>
<dbReference type="InterPro" id="IPR048739">
    <property type="entry name" value="CEP104_N"/>
</dbReference>
<feature type="domain" description="Centrosomal protein CEP104 N-terminal" evidence="3">
    <location>
        <begin position="34"/>
        <end position="143"/>
    </location>
</feature>
<keyword evidence="1" id="KW-0175">Coiled coil</keyword>
<dbReference type="EMBL" id="GDID01005868">
    <property type="protein sequence ID" value="JAP90738.1"/>
    <property type="molecule type" value="Transcribed_RNA"/>
</dbReference>
<reference evidence="5" key="1">
    <citation type="submission" date="2015-07" db="EMBL/GenBank/DDBJ databases">
        <title>Adaptation to a free-living lifestyle via gene acquisitions in the diplomonad Trepomonas sp. PC1.</title>
        <authorList>
            <person name="Xu F."/>
            <person name="Jerlstrom-Hultqvist J."/>
            <person name="Kolisko M."/>
            <person name="Simpson A.G.B."/>
            <person name="Roger A.J."/>
            <person name="Svard S.G."/>
            <person name="Andersson J.O."/>
        </authorList>
    </citation>
    <scope>NUCLEOTIDE SEQUENCE</scope>
    <source>
        <strain evidence="5">PC1</strain>
    </source>
</reference>
<sequence>QPDPALQISIYDVSSYDNVYPPDKVIEGNPLSPGWRSAVQQQMPQYLIVQLQDGLCNVSQIQFTAHETYRPAMVEIYTCETCPPQQWVKLGHAKIAEGSTNARDRKTFKFQTKCKLIKFGFPQLMQNPSNTTGQVSITAVVIRGVKQQQSQQQYAQKTKEIRAVEDAPKFMSKNAFVIKADSQKADLQIMKAEAIQQDQLIQANRIKNAYNKISELQNVLDQLEIKKAVAIQREEYVIAHQMKQHIDQIQGMLQLPLNDMIYVFNGEEIPKPVIQQPVIQQFQAPTQQAPVNYATQQNQLTQAQPLSTQPIVNEQPVVAQRTAPSDPRDEIPMVVQEDPNVNPEDRKLNIGANPKNEYALSAEEQAAYVAEQKKLALKKAKQRENALKRKNGQIVDDDDEVKETAPALQQGDQFQAKFNSQNFDFQREMDNLCNAYSQGKSGQTAAPPQLSSEMNRSPEVSMLRQMGFAEVFVMLCGSKSVDHVQDAISFMISCLKQDFVKFADAAIALINIIGQSINLALFAFCTQLVCFTYKAILLKYAPTSKSVFEIDFQFINIEDLMVTQKDNALSFAEMTIMFKGKQVDVEKALLQAIGKQSAAFQNDCQQLWQSMVGRLGNQQKRVRMTAVNMLATLSSFVCFPMLNFTTLMIKKQNIDRIGGLKPNEQVLSNNKYFSLIEQRATAIAAIVKLNYFLTTQIAPALMELIKWVFPAANKAEFKKSMIDIVILLYETDYCTDIINLMNSIVKNSALFKQIQLKCAESDQERQGTARVNYVDQEGGRLVFLQENNDQLQMDFPPGTCQFCLWESPEPGNPELLYQHLMLQCPCCCVCPACHLIVEVPVLPEHLTLECSERQTYQFTVKQCPKCRIAIDEREFGEHVANCRVVLGGDQSCCPLCREKQMDTEEALDHYAQCKCVANPRTTEKLISVIQQKLQKE</sequence>
<keyword evidence="2" id="KW-0472">Membrane</keyword>
<evidence type="ECO:0000313" key="5">
    <source>
        <dbReference type="EMBL" id="JAP90738.1"/>
    </source>
</evidence>